<dbReference type="Proteomes" id="UP000053240">
    <property type="component" value="Unassembled WGS sequence"/>
</dbReference>
<dbReference type="EMBL" id="LADJ01013274">
    <property type="protein sequence ID" value="KPJ21003.1"/>
    <property type="molecule type" value="Genomic_DNA"/>
</dbReference>
<keyword evidence="3" id="KW-1185">Reference proteome</keyword>
<dbReference type="STRING" id="76193.A0A0N1IKN1"/>
<accession>A0A0N1IKN1</accession>
<evidence type="ECO:0000256" key="1">
    <source>
        <dbReference type="SAM" id="MobiDB-lite"/>
    </source>
</evidence>
<evidence type="ECO:0000313" key="3">
    <source>
        <dbReference type="Proteomes" id="UP000053240"/>
    </source>
</evidence>
<dbReference type="InParanoid" id="A0A0N1IKN1"/>
<protein>
    <submittedName>
        <fullName evidence="2">Uncharacterized protein</fullName>
    </submittedName>
</protein>
<sequence length="79" mass="8551">MDFNSTGGIRSPFSPRVKQSITGRRQIGLSSAKKSQSNYMQSPGAQKSGDVIYKTPLITLETYGLPLPVMVTEALTFGI</sequence>
<reference evidence="2 3" key="1">
    <citation type="journal article" date="2015" name="Nat. Commun.">
        <title>Outbred genome sequencing and CRISPR/Cas9 gene editing in butterflies.</title>
        <authorList>
            <person name="Li X."/>
            <person name="Fan D."/>
            <person name="Zhang W."/>
            <person name="Liu G."/>
            <person name="Zhang L."/>
            <person name="Zhao L."/>
            <person name="Fang X."/>
            <person name="Chen L."/>
            <person name="Dong Y."/>
            <person name="Chen Y."/>
            <person name="Ding Y."/>
            <person name="Zhao R."/>
            <person name="Feng M."/>
            <person name="Zhu Y."/>
            <person name="Feng Y."/>
            <person name="Jiang X."/>
            <person name="Zhu D."/>
            <person name="Xiang H."/>
            <person name="Feng X."/>
            <person name="Li S."/>
            <person name="Wang J."/>
            <person name="Zhang G."/>
            <person name="Kronforst M.R."/>
            <person name="Wang W."/>
        </authorList>
    </citation>
    <scope>NUCLEOTIDE SEQUENCE [LARGE SCALE GENOMIC DNA]</scope>
    <source>
        <strain evidence="2">Ya'a_city_454_Pm</strain>
        <tissue evidence="2">Whole body</tissue>
    </source>
</reference>
<proteinExistence type="predicted"/>
<organism evidence="2 3">
    <name type="scientific">Papilio machaon</name>
    <name type="common">Old World swallowtail butterfly</name>
    <dbReference type="NCBI Taxonomy" id="76193"/>
    <lineage>
        <taxon>Eukaryota</taxon>
        <taxon>Metazoa</taxon>
        <taxon>Ecdysozoa</taxon>
        <taxon>Arthropoda</taxon>
        <taxon>Hexapoda</taxon>
        <taxon>Insecta</taxon>
        <taxon>Pterygota</taxon>
        <taxon>Neoptera</taxon>
        <taxon>Endopterygota</taxon>
        <taxon>Lepidoptera</taxon>
        <taxon>Glossata</taxon>
        <taxon>Ditrysia</taxon>
        <taxon>Papilionoidea</taxon>
        <taxon>Papilionidae</taxon>
        <taxon>Papilioninae</taxon>
        <taxon>Papilio</taxon>
    </lineage>
</organism>
<name>A0A0N1IKN1_PAPMA</name>
<comment type="caution">
    <text evidence="2">The sequence shown here is derived from an EMBL/GenBank/DDBJ whole genome shotgun (WGS) entry which is preliminary data.</text>
</comment>
<gene>
    <name evidence="2" type="ORF">RR48_00477</name>
</gene>
<dbReference type="AlphaFoldDB" id="A0A0N1IKN1"/>
<evidence type="ECO:0000313" key="2">
    <source>
        <dbReference type="EMBL" id="KPJ21003.1"/>
    </source>
</evidence>
<feature type="region of interest" description="Disordered" evidence="1">
    <location>
        <begin position="1"/>
        <end position="21"/>
    </location>
</feature>